<reference evidence="2 3" key="1">
    <citation type="journal article" date="2018" name="PLoS ONE">
        <title>The draft genome of Kipferlia bialata reveals reductive genome evolution in fornicate parasites.</title>
        <authorList>
            <person name="Tanifuji G."/>
            <person name="Takabayashi S."/>
            <person name="Kume K."/>
            <person name="Takagi M."/>
            <person name="Nakayama T."/>
            <person name="Kamikawa R."/>
            <person name="Inagaki Y."/>
            <person name="Hashimoto T."/>
        </authorList>
    </citation>
    <scope>NUCLEOTIDE SEQUENCE [LARGE SCALE GENOMIC DNA]</scope>
    <source>
        <strain evidence="2">NY0173</strain>
    </source>
</reference>
<accession>A0A9K3D1A9</accession>
<keyword evidence="3" id="KW-1185">Reference proteome</keyword>
<proteinExistence type="predicted"/>
<keyword evidence="1" id="KW-1133">Transmembrane helix</keyword>
<name>A0A9K3D1A9_9EUKA</name>
<organism evidence="2 3">
    <name type="scientific">Kipferlia bialata</name>
    <dbReference type="NCBI Taxonomy" id="797122"/>
    <lineage>
        <taxon>Eukaryota</taxon>
        <taxon>Metamonada</taxon>
        <taxon>Carpediemonas-like organisms</taxon>
        <taxon>Kipferlia</taxon>
    </lineage>
</organism>
<evidence type="ECO:0000313" key="3">
    <source>
        <dbReference type="Proteomes" id="UP000265618"/>
    </source>
</evidence>
<keyword evidence="1" id="KW-0812">Transmembrane</keyword>
<evidence type="ECO:0000313" key="2">
    <source>
        <dbReference type="EMBL" id="GIQ85943.1"/>
    </source>
</evidence>
<dbReference type="AlphaFoldDB" id="A0A9K3D1A9"/>
<evidence type="ECO:0000256" key="1">
    <source>
        <dbReference type="SAM" id="Phobius"/>
    </source>
</evidence>
<feature type="transmembrane region" description="Helical" evidence="1">
    <location>
        <begin position="12"/>
        <end position="33"/>
    </location>
</feature>
<dbReference type="EMBL" id="BDIP01002224">
    <property type="protein sequence ID" value="GIQ85943.1"/>
    <property type="molecule type" value="Genomic_DNA"/>
</dbReference>
<protein>
    <submittedName>
        <fullName evidence="2">Uncharacterized protein</fullName>
    </submittedName>
</protein>
<gene>
    <name evidence="2" type="ORF">KIPB_007702</name>
</gene>
<comment type="caution">
    <text evidence="2">The sequence shown here is derived from an EMBL/GenBank/DDBJ whole genome shotgun (WGS) entry which is preliminary data.</text>
</comment>
<dbReference type="Proteomes" id="UP000265618">
    <property type="component" value="Unassembled WGS sequence"/>
</dbReference>
<keyword evidence="1" id="KW-0472">Membrane</keyword>
<sequence length="276" mass="30426">MPCSRCCSITGLVLTTLLLVGVGVGTLFLFWGWDEEVYMVDMLEDGQEAEGMVTAKIVEQRVPVVDEDCGCDTSDNTLPGDMDSEHDMDEEWLGYRCVVTVSFGAEEYNLCDSEGCRYWAEEEEARAFCDEYTVGTPADFTFIDHTECERDNGMLGQCAFTEEQVDDYIAYESEALTWMLVCGIGGTVVCLVSCLCLCSCLKKTKKTAATVKPETSDSVPIQTPPQVLPVQQPQRQPVPQAQVVYVQAPQGQTVDSLYAQPGMQPVPQVNQFQAPV</sequence>
<feature type="transmembrane region" description="Helical" evidence="1">
    <location>
        <begin position="175"/>
        <end position="198"/>
    </location>
</feature>